<dbReference type="RefSeq" id="WP_058118580.1">
    <property type="nucleotide sequence ID" value="NZ_CP011307.1"/>
</dbReference>
<gene>
    <name evidence="2" type="ORF">IB211_03173</name>
</gene>
<dbReference type="PANTHER" id="PTHR47561:SF1">
    <property type="entry name" value="POLYSACCHARIDE DEACETYLASE FAMILY PROTEIN (AFU_ORTHOLOGUE AFUA_6G05030)"/>
    <property type="match status" value="1"/>
</dbReference>
<organism evidence="2 3">
    <name type="scientific">Intestinimonas butyriciproducens</name>
    <dbReference type="NCBI Taxonomy" id="1297617"/>
    <lineage>
        <taxon>Bacteria</taxon>
        <taxon>Bacillati</taxon>
        <taxon>Bacillota</taxon>
        <taxon>Clostridia</taxon>
        <taxon>Eubacteriales</taxon>
        <taxon>Intestinimonas</taxon>
    </lineage>
</organism>
<dbReference type="Pfam" id="PF01522">
    <property type="entry name" value="Polysacc_deac_1"/>
    <property type="match status" value="1"/>
</dbReference>
<dbReference type="GO" id="GO:0005975">
    <property type="term" value="P:carbohydrate metabolic process"/>
    <property type="evidence" value="ECO:0007669"/>
    <property type="project" value="InterPro"/>
</dbReference>
<dbReference type="KEGG" id="ibu:IB211_03173"/>
<name>A0A0S2W8A3_9FIRM</name>
<dbReference type="InterPro" id="IPR002509">
    <property type="entry name" value="NODB_dom"/>
</dbReference>
<dbReference type="AlphaFoldDB" id="A0A0S2W8A3"/>
<evidence type="ECO:0000259" key="1">
    <source>
        <dbReference type="Pfam" id="PF01522"/>
    </source>
</evidence>
<protein>
    <submittedName>
        <fullName evidence="2">Polysaccharide deacetylase</fullName>
    </submittedName>
</protein>
<dbReference type="GO" id="GO:0016810">
    <property type="term" value="F:hydrolase activity, acting on carbon-nitrogen (but not peptide) bonds"/>
    <property type="evidence" value="ECO:0007669"/>
    <property type="project" value="InterPro"/>
</dbReference>
<reference evidence="3" key="2">
    <citation type="submission" date="2015-04" db="EMBL/GenBank/DDBJ databases">
        <title>A butyrogenic pathway from the amino acid lysine in a human gut commensal.</title>
        <authorList>
            <person name="de Vos W.M."/>
            <person name="Bui N.T.P."/>
            <person name="Plugge C.M."/>
            <person name="Ritari J."/>
        </authorList>
    </citation>
    <scope>NUCLEOTIDE SEQUENCE [LARGE SCALE GENOMIC DNA]</scope>
    <source>
        <strain evidence="3">AF211</strain>
    </source>
</reference>
<evidence type="ECO:0000313" key="2">
    <source>
        <dbReference type="EMBL" id="ALP95564.1"/>
    </source>
</evidence>
<dbReference type="EMBL" id="CP011307">
    <property type="protein sequence ID" value="ALP95564.1"/>
    <property type="molecule type" value="Genomic_DNA"/>
</dbReference>
<feature type="domain" description="NodB homology" evidence="1">
    <location>
        <begin position="44"/>
        <end position="148"/>
    </location>
</feature>
<keyword evidence="3" id="KW-1185">Reference proteome</keyword>
<accession>A0A0S2W8A3</accession>
<evidence type="ECO:0000313" key="3">
    <source>
        <dbReference type="Proteomes" id="UP000064844"/>
    </source>
</evidence>
<dbReference type="PANTHER" id="PTHR47561">
    <property type="entry name" value="POLYSACCHARIDE DEACETYLASE FAMILY PROTEIN (AFU_ORTHOLOGUE AFUA_6G05030)"/>
    <property type="match status" value="1"/>
</dbReference>
<dbReference type="STRING" id="1297617.IB211_03173"/>
<dbReference type="SUPFAM" id="SSF88713">
    <property type="entry name" value="Glycoside hydrolase/deacetylase"/>
    <property type="match status" value="1"/>
</dbReference>
<reference evidence="2 3" key="1">
    <citation type="journal article" date="2015" name="Nat. Commun.">
        <title>Production of butyrate from lysine and the Amadori product fructoselysine by a human gut commensal.</title>
        <authorList>
            <person name="Bui T.P."/>
            <person name="Ritari J."/>
            <person name="Boeren S."/>
            <person name="de Waard P."/>
            <person name="Plugge C.M."/>
            <person name="de Vos W.M."/>
        </authorList>
    </citation>
    <scope>NUCLEOTIDE SEQUENCE [LARGE SCALE GENOMIC DNA]</scope>
    <source>
        <strain evidence="2 3">AF211</strain>
    </source>
</reference>
<dbReference type="InterPro" id="IPR011330">
    <property type="entry name" value="Glyco_hydro/deAcase_b/a-brl"/>
</dbReference>
<dbReference type="Gene3D" id="3.20.20.370">
    <property type="entry name" value="Glycoside hydrolase/deacetylase"/>
    <property type="match status" value="1"/>
</dbReference>
<dbReference type="Proteomes" id="UP000064844">
    <property type="component" value="Chromosome"/>
</dbReference>
<proteinExistence type="predicted"/>
<sequence>MMEWPDGKRVAVSFAFDVDLELNWSESNRLDPGHLVHMSKGTYGAKQGIPRILNMLDVQGIQATFFVPAYNATVYPEVIREIHRRGHEIANHGLHHFDSMGDDPKLVFEEAERILWELCGVKPTGFRPTEEEFTESLGQLMLERGYYYTSYRGNWDGPHLVEIGEKSVPLVDLMADAFYDDTAYDYYIDSPPARYGIKSAAQQMEIWREEFDGMAEEGGRVMDFIIHPQFIGRACRVNALGELIAYMKSRGAWIATNDAVARWVLQSKGFALPAH</sequence>